<evidence type="ECO:0000259" key="9">
    <source>
        <dbReference type="PROSITE" id="PS50011"/>
    </source>
</evidence>
<dbReference type="SMART" id="SM00220">
    <property type="entry name" value="S_TKc"/>
    <property type="match status" value="1"/>
</dbReference>
<dbReference type="PROSITE" id="PS50011">
    <property type="entry name" value="PROTEIN_KINASE_DOM"/>
    <property type="match status" value="1"/>
</dbReference>
<keyword evidence="4" id="KW-0547">Nucleotide-binding</keyword>
<keyword evidence="6" id="KW-0067">ATP-binding</keyword>
<keyword evidence="2" id="KW-0723">Serine/threonine-protein kinase</keyword>
<evidence type="ECO:0000256" key="5">
    <source>
        <dbReference type="ARBA" id="ARBA00022777"/>
    </source>
</evidence>
<dbReference type="GO" id="GO:0004674">
    <property type="term" value="F:protein serine/threonine kinase activity"/>
    <property type="evidence" value="ECO:0007669"/>
    <property type="project" value="UniProtKB-KW"/>
</dbReference>
<evidence type="ECO:0000313" key="10">
    <source>
        <dbReference type="EMBL" id="VDC71224.1"/>
    </source>
</evidence>
<dbReference type="Gene3D" id="1.10.510.10">
    <property type="entry name" value="Transferase(Phosphotransferase) domain 1"/>
    <property type="match status" value="1"/>
</dbReference>
<keyword evidence="5" id="KW-0418">Kinase</keyword>
<dbReference type="AlphaFoldDB" id="A0A3P5Z5Q2"/>
<feature type="domain" description="Protein kinase" evidence="9">
    <location>
        <begin position="1"/>
        <end position="198"/>
    </location>
</feature>
<evidence type="ECO:0000256" key="2">
    <source>
        <dbReference type="ARBA" id="ARBA00022527"/>
    </source>
</evidence>
<dbReference type="GO" id="GO:0005737">
    <property type="term" value="C:cytoplasm"/>
    <property type="evidence" value="ECO:0007669"/>
    <property type="project" value="UniProtKB-ARBA"/>
</dbReference>
<dbReference type="SUPFAM" id="SSF56112">
    <property type="entry name" value="Protein kinase-like (PK-like)"/>
    <property type="match status" value="1"/>
</dbReference>
<sequence>MTQGKSEKDIQNIRQEIEILLKLKRGNIIEMLDSFENERELCVVTEFAQLCLIGELFEILEDDKHLPEEQVQAIAKQLLCDFGFVRAMSTNTVVFRSIKGPALLILHHLNFTSGTPLYMAPELVREQPYNHTSDLWSLGVILYELYVGQPPFYTNSVYALIRHIVKVSESRLTWPALLEHPFIKDSLEEVEAREMHTG</sequence>
<name>A0A3P5Z5Q2_BRACM</name>
<dbReference type="Gene3D" id="3.30.200.20">
    <property type="entry name" value="Phosphorylase Kinase, domain 1"/>
    <property type="match status" value="1"/>
</dbReference>
<reference evidence="10" key="1">
    <citation type="submission" date="2018-11" db="EMBL/GenBank/DDBJ databases">
        <authorList>
            <consortium name="Genoscope - CEA"/>
            <person name="William W."/>
        </authorList>
    </citation>
    <scope>NUCLEOTIDE SEQUENCE</scope>
</reference>
<evidence type="ECO:0000256" key="1">
    <source>
        <dbReference type="ARBA" id="ARBA00012513"/>
    </source>
</evidence>
<evidence type="ECO:0000256" key="4">
    <source>
        <dbReference type="ARBA" id="ARBA00022741"/>
    </source>
</evidence>
<comment type="catalytic activity">
    <reaction evidence="8">
        <text>L-seryl-[protein] + ATP = O-phospho-L-seryl-[protein] + ADP + H(+)</text>
        <dbReference type="Rhea" id="RHEA:17989"/>
        <dbReference type="Rhea" id="RHEA-COMP:9863"/>
        <dbReference type="Rhea" id="RHEA-COMP:11604"/>
        <dbReference type="ChEBI" id="CHEBI:15378"/>
        <dbReference type="ChEBI" id="CHEBI:29999"/>
        <dbReference type="ChEBI" id="CHEBI:30616"/>
        <dbReference type="ChEBI" id="CHEBI:83421"/>
        <dbReference type="ChEBI" id="CHEBI:456216"/>
        <dbReference type="EC" id="2.7.11.1"/>
    </reaction>
</comment>
<protein>
    <recommendedName>
        <fullName evidence="1">non-specific serine/threonine protein kinase</fullName>
        <ecNumber evidence="1">2.7.11.1</ecNumber>
    </recommendedName>
</protein>
<dbReference type="PANTHER" id="PTHR22983:SF6">
    <property type="entry name" value="SERINE_THREONINE-PROTEIN KINASE 36"/>
    <property type="match status" value="1"/>
</dbReference>
<dbReference type="EMBL" id="LR031570">
    <property type="protein sequence ID" value="VDC71224.1"/>
    <property type="molecule type" value="Genomic_DNA"/>
</dbReference>
<gene>
    <name evidence="10" type="ORF">BRAA05T20938Z</name>
</gene>
<proteinExistence type="predicted"/>
<evidence type="ECO:0000256" key="7">
    <source>
        <dbReference type="ARBA" id="ARBA00047899"/>
    </source>
</evidence>
<evidence type="ECO:0000256" key="8">
    <source>
        <dbReference type="ARBA" id="ARBA00048679"/>
    </source>
</evidence>
<dbReference type="GO" id="GO:0005524">
    <property type="term" value="F:ATP binding"/>
    <property type="evidence" value="ECO:0007669"/>
    <property type="project" value="UniProtKB-KW"/>
</dbReference>
<keyword evidence="3" id="KW-0808">Transferase</keyword>
<dbReference type="EC" id="2.7.11.1" evidence="1"/>
<evidence type="ECO:0000256" key="6">
    <source>
        <dbReference type="ARBA" id="ARBA00022840"/>
    </source>
</evidence>
<accession>A0A3P5Z5Q2</accession>
<evidence type="ECO:0000256" key="3">
    <source>
        <dbReference type="ARBA" id="ARBA00022679"/>
    </source>
</evidence>
<organism evidence="10">
    <name type="scientific">Brassica campestris</name>
    <name type="common">Field mustard</name>
    <dbReference type="NCBI Taxonomy" id="3711"/>
    <lineage>
        <taxon>Eukaryota</taxon>
        <taxon>Viridiplantae</taxon>
        <taxon>Streptophyta</taxon>
        <taxon>Embryophyta</taxon>
        <taxon>Tracheophyta</taxon>
        <taxon>Spermatophyta</taxon>
        <taxon>Magnoliopsida</taxon>
        <taxon>eudicotyledons</taxon>
        <taxon>Gunneridae</taxon>
        <taxon>Pentapetalae</taxon>
        <taxon>rosids</taxon>
        <taxon>malvids</taxon>
        <taxon>Brassicales</taxon>
        <taxon>Brassicaceae</taxon>
        <taxon>Brassiceae</taxon>
        <taxon>Brassica</taxon>
    </lineage>
</organism>
<dbReference type="InterPro" id="IPR000719">
    <property type="entry name" value="Prot_kinase_dom"/>
</dbReference>
<dbReference type="Pfam" id="PF00069">
    <property type="entry name" value="Pkinase"/>
    <property type="match status" value="1"/>
</dbReference>
<dbReference type="PANTHER" id="PTHR22983">
    <property type="entry name" value="PROTEIN KINASE RELATED"/>
    <property type="match status" value="1"/>
</dbReference>
<comment type="catalytic activity">
    <reaction evidence="7">
        <text>L-threonyl-[protein] + ATP = O-phospho-L-threonyl-[protein] + ADP + H(+)</text>
        <dbReference type="Rhea" id="RHEA:46608"/>
        <dbReference type="Rhea" id="RHEA-COMP:11060"/>
        <dbReference type="Rhea" id="RHEA-COMP:11605"/>
        <dbReference type="ChEBI" id="CHEBI:15378"/>
        <dbReference type="ChEBI" id="CHEBI:30013"/>
        <dbReference type="ChEBI" id="CHEBI:30616"/>
        <dbReference type="ChEBI" id="CHEBI:61977"/>
        <dbReference type="ChEBI" id="CHEBI:456216"/>
        <dbReference type="EC" id="2.7.11.1"/>
    </reaction>
</comment>
<dbReference type="InterPro" id="IPR011009">
    <property type="entry name" value="Kinase-like_dom_sf"/>
</dbReference>